<evidence type="ECO:0000256" key="4">
    <source>
        <dbReference type="ARBA" id="ARBA00022840"/>
    </source>
</evidence>
<dbReference type="NCBIfam" id="TIGR00408">
    <property type="entry name" value="proS_fam_I"/>
    <property type="match status" value="1"/>
</dbReference>
<dbReference type="PROSITE" id="PS50862">
    <property type="entry name" value="AA_TRNA_LIGASE_II"/>
    <property type="match status" value="1"/>
</dbReference>
<dbReference type="CDD" id="cd00778">
    <property type="entry name" value="ProRS_core_arch_euk"/>
    <property type="match status" value="1"/>
</dbReference>
<dbReference type="InterPro" id="IPR004154">
    <property type="entry name" value="Anticodon-bd"/>
</dbReference>
<dbReference type="InterPro" id="IPR016061">
    <property type="entry name" value="Pro-tRNA_ligase_II_C"/>
</dbReference>
<comment type="domain">
    <text evidence="8">Consists of three domains: the N-terminal catalytic domain, the anticodon-binding domain and the C-terminal extension.</text>
</comment>
<dbReference type="EMBL" id="MAEL01000054">
    <property type="protein sequence ID" value="KAF1302186.1"/>
    <property type="molecule type" value="Genomic_DNA"/>
</dbReference>
<evidence type="ECO:0000259" key="9">
    <source>
        <dbReference type="PROSITE" id="PS50862"/>
    </source>
</evidence>
<dbReference type="GO" id="GO:0016874">
    <property type="term" value="F:ligase activity"/>
    <property type="evidence" value="ECO:0007669"/>
    <property type="project" value="UniProtKB-KW"/>
</dbReference>
<dbReference type="SUPFAM" id="SSF64586">
    <property type="entry name" value="C-terminal domain of ProRS"/>
    <property type="match status" value="1"/>
</dbReference>
<proteinExistence type="inferred from homology"/>
<keyword evidence="6 8" id="KW-0030">Aminoacyl-tRNA synthetase</keyword>
<dbReference type="SUPFAM" id="SSF55681">
    <property type="entry name" value="Class II aaRS and biotin synthetases"/>
    <property type="match status" value="1"/>
</dbReference>
<name>A0ABQ6YWW5_9ENTE</name>
<keyword evidence="4 8" id="KW-0067">ATP-binding</keyword>
<dbReference type="Gene3D" id="3.30.930.10">
    <property type="entry name" value="Bira Bifunctional Protein, Domain 2"/>
    <property type="match status" value="1"/>
</dbReference>
<sequence length="478" mass="54937">MSEQKNDFTEWYLQTVQKAELMSYSPVRGSIIFRPDGFELWEHIQEEFNKFLRSEGIRNAYFPMLIPKSFFMKEADHIEGFAPELPWVTEVGDEKLEEPLALRPTSETMIGTAFSDWINSYRDLPYEINQWANVFRWEKKTLPFLRTSEFLWQEGHTAHVDAEDARKRALRILDEYARLCEEFLAIPVYKGEKTPSERFAGAEETYSIEAMMKDGKAVQAGTSHYMGTKFAEAFDITYLNKENKHVHAHTTSWGVSTRLLGSLIMTHGDEKGLVFPSTIAPTQIVLMPVGPWKKNPAIMEKLDEIFAAFKAEGFRVRLDDSDNSPGYKFNEWELKGACVRIECGPRDLENGHAMVKVRDLADKEKVAFEDLHDYVKEQLAIMPKRLLEAARARNKENEHYDIETLDDLKAHIETCKAEDKVTGFVLIGWDGTEETEAKIKEETGFTTRNIPFDVPVEKTVDIVSGKPAKHTVWIARAY</sequence>
<evidence type="ECO:0000256" key="8">
    <source>
        <dbReference type="HAMAP-Rule" id="MF_01571"/>
    </source>
</evidence>
<evidence type="ECO:0000256" key="3">
    <source>
        <dbReference type="ARBA" id="ARBA00022741"/>
    </source>
</evidence>
<evidence type="ECO:0000313" key="11">
    <source>
        <dbReference type="Proteomes" id="UP000782705"/>
    </source>
</evidence>
<evidence type="ECO:0000256" key="7">
    <source>
        <dbReference type="ARBA" id="ARBA00047671"/>
    </source>
</evidence>
<keyword evidence="2 8" id="KW-0436">Ligase</keyword>
<dbReference type="RefSeq" id="WP_161903165.1">
    <property type="nucleotide sequence ID" value="NZ_MAEL01000054.1"/>
</dbReference>
<dbReference type="PRINTS" id="PR01046">
    <property type="entry name" value="TRNASYNTHPRO"/>
</dbReference>
<comment type="subcellular location">
    <subcellularLocation>
        <location evidence="8">Cytoplasm</location>
    </subcellularLocation>
</comment>
<dbReference type="PANTHER" id="PTHR43382">
    <property type="entry name" value="PROLYL-TRNA SYNTHETASE"/>
    <property type="match status" value="1"/>
</dbReference>
<keyword evidence="1 8" id="KW-0963">Cytoplasm</keyword>
<dbReference type="InterPro" id="IPR036621">
    <property type="entry name" value="Anticodon-bd_dom_sf"/>
</dbReference>
<dbReference type="EC" id="6.1.1.15" evidence="8"/>
<dbReference type="InterPro" id="IPR004499">
    <property type="entry name" value="Pro-tRNA-ligase_IIa_arc-type"/>
</dbReference>
<dbReference type="InterPro" id="IPR017449">
    <property type="entry name" value="Pro-tRNA_synth_II"/>
</dbReference>
<dbReference type="Gene3D" id="3.40.50.800">
    <property type="entry name" value="Anticodon-binding domain"/>
    <property type="match status" value="1"/>
</dbReference>
<evidence type="ECO:0000256" key="1">
    <source>
        <dbReference type="ARBA" id="ARBA00022490"/>
    </source>
</evidence>
<dbReference type="InterPro" id="IPR002316">
    <property type="entry name" value="Pro-tRNA-ligase_IIa"/>
</dbReference>
<dbReference type="HAMAP" id="MF_01571">
    <property type="entry name" value="Pro_tRNA_synth_type3"/>
    <property type="match status" value="1"/>
</dbReference>
<keyword evidence="3 8" id="KW-0547">Nucleotide-binding</keyword>
<dbReference type="Gene3D" id="3.30.110.30">
    <property type="entry name" value="C-terminal domain of ProRS"/>
    <property type="match status" value="1"/>
</dbReference>
<dbReference type="Pfam" id="PF00587">
    <property type="entry name" value="tRNA-synt_2b"/>
    <property type="match status" value="1"/>
</dbReference>
<comment type="similarity">
    <text evidence="8">Belongs to the class-II aminoacyl-tRNA synthetase family. ProS type 3 subfamily.</text>
</comment>
<keyword evidence="5 8" id="KW-0648">Protein biosynthesis</keyword>
<feature type="domain" description="Aminoacyl-transfer RNA synthetases class-II family profile" evidence="9">
    <location>
        <begin position="28"/>
        <end position="276"/>
    </location>
</feature>
<comment type="function">
    <text evidence="8">Catalyzes the attachment of proline to tRNA(Pro) in a two-step reaction: proline is first activated by ATP to form Pro-AMP and then transferred to the acceptor end of tRNA(Pro).</text>
</comment>
<dbReference type="SUPFAM" id="SSF52954">
    <property type="entry name" value="Class II aaRS ABD-related"/>
    <property type="match status" value="1"/>
</dbReference>
<dbReference type="PANTHER" id="PTHR43382:SF3">
    <property type="entry name" value="PROLINE--TRNA LIGASE, CHLOROPLASTIC_MITOCHONDRIAL"/>
    <property type="match status" value="1"/>
</dbReference>
<dbReference type="InterPro" id="IPR045864">
    <property type="entry name" value="aa-tRNA-synth_II/BPL/LPL"/>
</dbReference>
<dbReference type="Pfam" id="PF09180">
    <property type="entry name" value="ProRS-C_1"/>
    <property type="match status" value="1"/>
</dbReference>
<dbReference type="InterPro" id="IPR033721">
    <property type="entry name" value="ProRS_core_arch_euk"/>
</dbReference>
<gene>
    <name evidence="8" type="primary">proS</name>
    <name evidence="10" type="ORF">BAU17_02085</name>
</gene>
<dbReference type="Pfam" id="PF03129">
    <property type="entry name" value="HGTP_anticodon"/>
    <property type="match status" value="1"/>
</dbReference>
<comment type="catalytic activity">
    <reaction evidence="7 8">
        <text>tRNA(Pro) + L-proline + ATP = L-prolyl-tRNA(Pro) + AMP + diphosphate</text>
        <dbReference type="Rhea" id="RHEA:14305"/>
        <dbReference type="Rhea" id="RHEA-COMP:9700"/>
        <dbReference type="Rhea" id="RHEA-COMP:9702"/>
        <dbReference type="ChEBI" id="CHEBI:30616"/>
        <dbReference type="ChEBI" id="CHEBI:33019"/>
        <dbReference type="ChEBI" id="CHEBI:60039"/>
        <dbReference type="ChEBI" id="CHEBI:78442"/>
        <dbReference type="ChEBI" id="CHEBI:78532"/>
        <dbReference type="ChEBI" id="CHEBI:456215"/>
        <dbReference type="EC" id="6.1.1.15"/>
    </reaction>
</comment>
<organism evidence="10 11">
    <name type="scientific">Candidatus Enterococcus willemsii</name>
    <dbReference type="NCBI Taxonomy" id="1857215"/>
    <lineage>
        <taxon>Bacteria</taxon>
        <taxon>Bacillati</taxon>
        <taxon>Bacillota</taxon>
        <taxon>Bacilli</taxon>
        <taxon>Lactobacillales</taxon>
        <taxon>Enterococcaceae</taxon>
        <taxon>Enterococcus</taxon>
    </lineage>
</organism>
<reference evidence="10 11" key="1">
    <citation type="submission" date="2016-06" db="EMBL/GenBank/DDBJ databases">
        <title>Four novel species of enterococci isolated from chicken manure.</title>
        <authorList>
            <person name="Van Tyne D."/>
        </authorList>
    </citation>
    <scope>NUCLEOTIDE SEQUENCE [LARGE SCALE GENOMIC DNA]</scope>
    <source>
        <strain evidence="10 11">CU12B</strain>
    </source>
</reference>
<accession>A0ABQ6YWW5</accession>
<dbReference type="InterPro" id="IPR006195">
    <property type="entry name" value="aa-tRNA-synth_II"/>
</dbReference>
<comment type="caution">
    <text evidence="10">The sequence shown here is derived from an EMBL/GenBank/DDBJ whole genome shotgun (WGS) entry which is preliminary data.</text>
</comment>
<dbReference type="SMART" id="SM00946">
    <property type="entry name" value="ProRS-C_1"/>
    <property type="match status" value="1"/>
</dbReference>
<evidence type="ECO:0000256" key="6">
    <source>
        <dbReference type="ARBA" id="ARBA00023146"/>
    </source>
</evidence>
<evidence type="ECO:0000313" key="10">
    <source>
        <dbReference type="EMBL" id="KAF1302186.1"/>
    </source>
</evidence>
<evidence type="ECO:0000256" key="5">
    <source>
        <dbReference type="ARBA" id="ARBA00022917"/>
    </source>
</evidence>
<comment type="subunit">
    <text evidence="8">Homodimer.</text>
</comment>
<keyword evidence="11" id="KW-1185">Reference proteome</keyword>
<dbReference type="Proteomes" id="UP000782705">
    <property type="component" value="Unassembled WGS sequence"/>
</dbReference>
<dbReference type="InterPro" id="IPR002314">
    <property type="entry name" value="aa-tRNA-synt_IIb"/>
</dbReference>
<protein>
    <recommendedName>
        <fullName evidence="8">Proline--tRNA ligase</fullName>
        <ecNumber evidence="8">6.1.1.15</ecNumber>
    </recommendedName>
    <alternativeName>
        <fullName evidence="8">Prolyl-tRNA synthetase</fullName>
        <shortName evidence="8">ProRS</shortName>
    </alternativeName>
</protein>
<evidence type="ECO:0000256" key="2">
    <source>
        <dbReference type="ARBA" id="ARBA00022598"/>
    </source>
</evidence>